<dbReference type="AlphaFoldDB" id="A0A7Z0J3J8"/>
<protein>
    <recommendedName>
        <fullName evidence="4">PH (Pleckstrin Homology) domain-containing protein</fullName>
    </recommendedName>
</protein>
<dbReference type="Proteomes" id="UP000560069">
    <property type="component" value="Unassembled WGS sequence"/>
</dbReference>
<keyword evidence="1" id="KW-0472">Membrane</keyword>
<keyword evidence="3" id="KW-1185">Reference proteome</keyword>
<evidence type="ECO:0008006" key="4">
    <source>
        <dbReference type="Google" id="ProtNLM"/>
    </source>
</evidence>
<evidence type="ECO:0000313" key="3">
    <source>
        <dbReference type="Proteomes" id="UP000560069"/>
    </source>
</evidence>
<dbReference type="RefSeq" id="WP_179441699.1">
    <property type="nucleotide sequence ID" value="NZ_BAAALK010000002.1"/>
</dbReference>
<keyword evidence="1" id="KW-1133">Transmembrane helix</keyword>
<keyword evidence="1" id="KW-0812">Transmembrane</keyword>
<evidence type="ECO:0000313" key="2">
    <source>
        <dbReference type="EMBL" id="NYJ16853.1"/>
    </source>
</evidence>
<evidence type="ECO:0000256" key="1">
    <source>
        <dbReference type="SAM" id="Phobius"/>
    </source>
</evidence>
<proteinExistence type="predicted"/>
<gene>
    <name evidence="2" type="ORF">HNR11_001387</name>
</gene>
<name>A0A7Z0J3J8_9MICC</name>
<comment type="caution">
    <text evidence="2">The sequence shown here is derived from an EMBL/GenBank/DDBJ whole genome shotgun (WGS) entry which is preliminary data.</text>
</comment>
<feature type="transmembrane region" description="Helical" evidence="1">
    <location>
        <begin position="26"/>
        <end position="52"/>
    </location>
</feature>
<organism evidence="2 3">
    <name type="scientific">Nesterenkonia sandarakina</name>
    <dbReference type="NCBI Taxonomy" id="272918"/>
    <lineage>
        <taxon>Bacteria</taxon>
        <taxon>Bacillati</taxon>
        <taxon>Actinomycetota</taxon>
        <taxon>Actinomycetes</taxon>
        <taxon>Micrococcales</taxon>
        <taxon>Micrococcaceae</taxon>
        <taxon>Nesterenkonia</taxon>
    </lineage>
</organism>
<sequence length="139" mass="14958">MMLAAFLFVGISMGVGAAGAFLGGMWFGVTFTLFTVVVMCAVLSLAIVVVAVGHDGLTVRSRVFRVRLMSVPRSEIASVSVQDFRALSWGGWGLRWRQGDKALALDGDQAVVIRKNNGRSSLVVIRESDQLSTALQQIL</sequence>
<accession>A0A7Z0J3J8</accession>
<reference evidence="2 3" key="1">
    <citation type="submission" date="2020-07" db="EMBL/GenBank/DDBJ databases">
        <title>Sequencing the genomes of 1000 actinobacteria strains.</title>
        <authorList>
            <person name="Klenk H.-P."/>
        </authorList>
    </citation>
    <scope>NUCLEOTIDE SEQUENCE [LARGE SCALE GENOMIC DNA]</scope>
    <source>
        <strain evidence="2 3">DSM 15664</strain>
    </source>
</reference>
<dbReference type="EMBL" id="JACCFQ010000001">
    <property type="protein sequence ID" value="NYJ16853.1"/>
    <property type="molecule type" value="Genomic_DNA"/>
</dbReference>